<proteinExistence type="predicted"/>
<sequence>MALIVSDSGGGDFTPAPEGTHFGVCDMVVDLGKQRTSYQGVESLKDQIYIRWQIPAERTEWTDADNVKREGPVVIGKTYTASLGEKANLRKDLQSWRGRAFTEAELKGFDISKLLGVGATISIVHNHKEGKTYANIGAIGGLPKNMEKLQVENGAILYDPDNQGTFNDLPKWLREKIEGQVIPTGKTDANDPDSWRNNELDDDVPF</sequence>
<organism evidence="2 3">
    <name type="scientific">Sphingomonas japonica</name>
    <dbReference type="NCBI Taxonomy" id="511662"/>
    <lineage>
        <taxon>Bacteria</taxon>
        <taxon>Pseudomonadati</taxon>
        <taxon>Pseudomonadota</taxon>
        <taxon>Alphaproteobacteria</taxon>
        <taxon>Sphingomonadales</taxon>
        <taxon>Sphingomonadaceae</taxon>
        <taxon>Sphingomonas</taxon>
    </lineage>
</organism>
<evidence type="ECO:0000313" key="2">
    <source>
        <dbReference type="EMBL" id="NIJ24797.1"/>
    </source>
</evidence>
<gene>
    <name evidence="2" type="ORF">FHT01_002339</name>
</gene>
<keyword evidence="3" id="KW-1185">Reference proteome</keyword>
<reference evidence="2 3" key="1">
    <citation type="submission" date="2020-03" db="EMBL/GenBank/DDBJ databases">
        <title>Genomic Encyclopedia of Type Strains, Phase IV (KMG-IV): sequencing the most valuable type-strain genomes for metagenomic binning, comparative biology and taxonomic classification.</title>
        <authorList>
            <person name="Goeker M."/>
        </authorList>
    </citation>
    <scope>NUCLEOTIDE SEQUENCE [LARGE SCALE GENOMIC DNA]</scope>
    <source>
        <strain evidence="2 3">DSM 22753</strain>
    </source>
</reference>
<comment type="caution">
    <text evidence="2">The sequence shown here is derived from an EMBL/GenBank/DDBJ whole genome shotgun (WGS) entry which is preliminary data.</text>
</comment>
<feature type="region of interest" description="Disordered" evidence="1">
    <location>
        <begin position="180"/>
        <end position="206"/>
    </location>
</feature>
<dbReference type="RefSeq" id="WP_140047197.1">
    <property type="nucleotide sequence ID" value="NZ_BAAAEV010000001.1"/>
</dbReference>
<dbReference type="EMBL" id="JAASQP010000001">
    <property type="protein sequence ID" value="NIJ24797.1"/>
    <property type="molecule type" value="Genomic_DNA"/>
</dbReference>
<accession>A0ABX0U7N3</accession>
<dbReference type="Proteomes" id="UP000788153">
    <property type="component" value="Unassembled WGS sequence"/>
</dbReference>
<dbReference type="InterPro" id="IPR059222">
    <property type="entry name" value="NGO0469-like"/>
</dbReference>
<evidence type="ECO:0000313" key="3">
    <source>
        <dbReference type="Proteomes" id="UP000788153"/>
    </source>
</evidence>
<name>A0ABX0U7N3_9SPHN</name>
<evidence type="ECO:0000256" key="1">
    <source>
        <dbReference type="SAM" id="MobiDB-lite"/>
    </source>
</evidence>
<dbReference type="NCBIfam" id="NF046043">
    <property type="entry name" value="rep_init_NGO0469"/>
    <property type="match status" value="1"/>
</dbReference>
<protein>
    <submittedName>
        <fullName evidence="2">Uncharacterized protein</fullName>
    </submittedName>
</protein>